<evidence type="ECO:0000256" key="4">
    <source>
        <dbReference type="SAM" id="MobiDB-lite"/>
    </source>
</evidence>
<dbReference type="EMBL" id="JBHSJE010000012">
    <property type="protein sequence ID" value="MFC4982761.1"/>
    <property type="molecule type" value="Genomic_DNA"/>
</dbReference>
<dbReference type="RefSeq" id="WP_063746154.1">
    <property type="nucleotide sequence ID" value="NZ_JBHSJE010000012.1"/>
</dbReference>
<keyword evidence="7" id="KW-1185">Reference proteome</keyword>
<feature type="domain" description="HTH araC/xylS-type" evidence="5">
    <location>
        <begin position="210"/>
        <end position="311"/>
    </location>
</feature>
<gene>
    <name evidence="6" type="ORF">ACFPL4_31220</name>
</gene>
<feature type="region of interest" description="Disordered" evidence="4">
    <location>
        <begin position="333"/>
        <end position="376"/>
    </location>
</feature>
<reference evidence="7" key="1">
    <citation type="journal article" date="2019" name="Int. J. Syst. Evol. Microbiol.">
        <title>The Global Catalogue of Microorganisms (GCM) 10K type strain sequencing project: providing services to taxonomists for standard genome sequencing and annotation.</title>
        <authorList>
            <consortium name="The Broad Institute Genomics Platform"/>
            <consortium name="The Broad Institute Genome Sequencing Center for Infectious Disease"/>
            <person name="Wu L."/>
            <person name="Ma J."/>
        </authorList>
    </citation>
    <scope>NUCLEOTIDE SEQUENCE [LARGE SCALE GENOMIC DNA]</scope>
    <source>
        <strain evidence="7">ICMP 257</strain>
    </source>
</reference>
<keyword evidence="2" id="KW-0238">DNA-binding</keyword>
<dbReference type="Pfam" id="PF14525">
    <property type="entry name" value="AraC_binding_2"/>
    <property type="match status" value="1"/>
</dbReference>
<evidence type="ECO:0000313" key="7">
    <source>
        <dbReference type="Proteomes" id="UP001595908"/>
    </source>
</evidence>
<dbReference type="InterPro" id="IPR018060">
    <property type="entry name" value="HTH_AraC"/>
</dbReference>
<evidence type="ECO:0000313" key="6">
    <source>
        <dbReference type="EMBL" id="MFC4982761.1"/>
    </source>
</evidence>
<dbReference type="InterPro" id="IPR050204">
    <property type="entry name" value="AraC_XylS_family_regulators"/>
</dbReference>
<dbReference type="SUPFAM" id="SSF46689">
    <property type="entry name" value="Homeodomain-like"/>
    <property type="match status" value="1"/>
</dbReference>
<keyword evidence="3" id="KW-0804">Transcription</keyword>
<evidence type="ECO:0000256" key="3">
    <source>
        <dbReference type="ARBA" id="ARBA00023163"/>
    </source>
</evidence>
<keyword evidence="1" id="KW-0805">Transcription regulation</keyword>
<proteinExistence type="predicted"/>
<evidence type="ECO:0000259" key="5">
    <source>
        <dbReference type="PROSITE" id="PS01124"/>
    </source>
</evidence>
<dbReference type="PANTHER" id="PTHR46796:SF6">
    <property type="entry name" value="ARAC SUBFAMILY"/>
    <property type="match status" value="1"/>
</dbReference>
<dbReference type="InterPro" id="IPR035418">
    <property type="entry name" value="AraC-bd_2"/>
</dbReference>
<name>A0ABV9VH10_STRAZ</name>
<dbReference type="PANTHER" id="PTHR46796">
    <property type="entry name" value="HTH-TYPE TRANSCRIPTIONAL ACTIVATOR RHAS-RELATED"/>
    <property type="match status" value="1"/>
</dbReference>
<dbReference type="Gene3D" id="1.10.10.60">
    <property type="entry name" value="Homeodomain-like"/>
    <property type="match status" value="1"/>
</dbReference>
<sequence length="376" mass="41054">MTTTSTVADGHRTAHRRQLVNHSLVPAAALPHADGPFTGQIITAHVGALRVVTVEADAQRVKRTASHIAQSPEPLVALSVQTTGRTELIQDGRLATVNEGDLFVHQTSRPYVLDHPERYSTRTVYIPRDMLALSETELSSVSGRAIATNQGCAAILKPLLTTVVSSAHLYSPPAASGLANGLIDLFSTLVTEQIEESAAGTGPTRNHLVQRVREYIDVHLADPALSPESVARAHHISVRYLHRLFETEGITIGRLIRQRRLEECARDLVNQSRTAPTVSAIAQRWGFINPTHFSRVFRNAYGLSPAKWRTTRLEVGRATYAGRTVHVVPEQVIPGRPDTTTTRSLGEPPGNVVRSGLTGFEVRPCTTGDNENEEHE</sequence>
<dbReference type="PRINTS" id="PR00032">
    <property type="entry name" value="HTHARAC"/>
</dbReference>
<dbReference type="PROSITE" id="PS01124">
    <property type="entry name" value="HTH_ARAC_FAMILY_2"/>
    <property type="match status" value="1"/>
</dbReference>
<dbReference type="GeneID" id="31234084"/>
<evidence type="ECO:0000256" key="1">
    <source>
        <dbReference type="ARBA" id="ARBA00023015"/>
    </source>
</evidence>
<dbReference type="InterPro" id="IPR009057">
    <property type="entry name" value="Homeodomain-like_sf"/>
</dbReference>
<organism evidence="6 7">
    <name type="scientific">Streptomyces atroolivaceus</name>
    <dbReference type="NCBI Taxonomy" id="66869"/>
    <lineage>
        <taxon>Bacteria</taxon>
        <taxon>Bacillati</taxon>
        <taxon>Actinomycetota</taxon>
        <taxon>Actinomycetes</taxon>
        <taxon>Kitasatosporales</taxon>
        <taxon>Streptomycetaceae</taxon>
        <taxon>Streptomyces</taxon>
    </lineage>
</organism>
<dbReference type="InterPro" id="IPR020449">
    <property type="entry name" value="Tscrpt_reg_AraC-type_HTH"/>
</dbReference>
<evidence type="ECO:0000256" key="2">
    <source>
        <dbReference type="ARBA" id="ARBA00023125"/>
    </source>
</evidence>
<dbReference type="Pfam" id="PF12833">
    <property type="entry name" value="HTH_18"/>
    <property type="match status" value="1"/>
</dbReference>
<accession>A0ABV9VH10</accession>
<protein>
    <submittedName>
        <fullName evidence="6">Helix-turn-helix domain-containing protein</fullName>
    </submittedName>
</protein>
<dbReference type="SMART" id="SM00342">
    <property type="entry name" value="HTH_ARAC"/>
    <property type="match status" value="1"/>
</dbReference>
<dbReference type="Proteomes" id="UP001595908">
    <property type="component" value="Unassembled WGS sequence"/>
</dbReference>
<comment type="caution">
    <text evidence="6">The sequence shown here is derived from an EMBL/GenBank/DDBJ whole genome shotgun (WGS) entry which is preliminary data.</text>
</comment>